<organism evidence="10 11">
    <name type="scientific">Mycolicibacterium fortuitum</name>
    <name type="common">Mycobacterium fortuitum</name>
    <dbReference type="NCBI Taxonomy" id="1766"/>
    <lineage>
        <taxon>Bacteria</taxon>
        <taxon>Bacillati</taxon>
        <taxon>Actinomycetota</taxon>
        <taxon>Actinomycetes</taxon>
        <taxon>Mycobacteriales</taxon>
        <taxon>Mycobacteriaceae</taxon>
        <taxon>Mycolicibacterium</taxon>
    </lineage>
</organism>
<dbReference type="Gene3D" id="3.30.70.20">
    <property type="match status" value="1"/>
</dbReference>
<dbReference type="EMBL" id="UGQY01000004">
    <property type="protein sequence ID" value="SUA04588.1"/>
    <property type="molecule type" value="Genomic_DNA"/>
</dbReference>
<dbReference type="InterPro" id="IPR002938">
    <property type="entry name" value="FAD-bd"/>
</dbReference>
<keyword evidence="3" id="KW-0479">Metal-binding</keyword>
<dbReference type="PANTHER" id="PTHR48467:SF1">
    <property type="entry name" value="GLUTAMATE SYNTHASE 1 [NADH], CHLOROPLASTIC-LIKE"/>
    <property type="match status" value="1"/>
</dbReference>
<dbReference type="SUPFAM" id="SSF54862">
    <property type="entry name" value="4Fe-4S ferredoxins"/>
    <property type="match status" value="1"/>
</dbReference>
<dbReference type="Proteomes" id="UP000255389">
    <property type="component" value="Unassembled WGS sequence"/>
</dbReference>
<dbReference type="GO" id="GO:0051536">
    <property type="term" value="F:iron-sulfur cluster binding"/>
    <property type="evidence" value="ECO:0007669"/>
    <property type="project" value="UniProtKB-KW"/>
</dbReference>
<dbReference type="PRINTS" id="PR00419">
    <property type="entry name" value="ADXRDTASE"/>
</dbReference>
<dbReference type="InterPro" id="IPR017900">
    <property type="entry name" value="4Fe4S_Fe_S_CS"/>
</dbReference>
<feature type="domain" description="4Fe-4S ferredoxin-type" evidence="9">
    <location>
        <begin position="1"/>
        <end position="29"/>
    </location>
</feature>
<gene>
    <name evidence="10" type="primary">fprB_1</name>
    <name evidence="10" type="ORF">NCTC1542_06094</name>
</gene>
<evidence type="ECO:0000256" key="5">
    <source>
        <dbReference type="ARBA" id="ARBA00022857"/>
    </source>
</evidence>
<dbReference type="GO" id="GO:0004324">
    <property type="term" value="F:ferredoxin-NADP+ reductase activity"/>
    <property type="evidence" value="ECO:0007669"/>
    <property type="project" value="UniProtKB-EC"/>
</dbReference>
<dbReference type="GO" id="GO:0046872">
    <property type="term" value="F:metal ion binding"/>
    <property type="evidence" value="ECO:0007669"/>
    <property type="project" value="UniProtKB-KW"/>
</dbReference>
<dbReference type="SUPFAM" id="SSF51971">
    <property type="entry name" value="Nucleotide-binding domain"/>
    <property type="match status" value="1"/>
</dbReference>
<keyword evidence="7" id="KW-0408">Iron</keyword>
<dbReference type="PANTHER" id="PTHR48467">
    <property type="entry name" value="GLUTAMATE SYNTHASE 1 [NADH], CHLOROPLASTIC-LIKE"/>
    <property type="match status" value="1"/>
</dbReference>
<evidence type="ECO:0000256" key="1">
    <source>
        <dbReference type="ARBA" id="ARBA00001974"/>
    </source>
</evidence>
<reference evidence="10 11" key="1">
    <citation type="submission" date="2018-06" db="EMBL/GenBank/DDBJ databases">
        <authorList>
            <consortium name="Pathogen Informatics"/>
            <person name="Doyle S."/>
        </authorList>
    </citation>
    <scope>NUCLEOTIDE SEQUENCE [LARGE SCALE GENOMIC DNA]</scope>
    <source>
        <strain evidence="10 11">NCTC1542</strain>
    </source>
</reference>
<accession>A0A378V2P2</accession>
<evidence type="ECO:0000256" key="7">
    <source>
        <dbReference type="ARBA" id="ARBA00023004"/>
    </source>
</evidence>
<name>A0A378V2P2_MYCFO</name>
<protein>
    <submittedName>
        <fullName evidence="10">Ferredoxin/ferredoxin--NADP reductase</fullName>
        <ecNumber evidence="10">1.18.1.2</ecNumber>
    </submittedName>
</protein>
<keyword evidence="5" id="KW-0521">NADP</keyword>
<evidence type="ECO:0000256" key="8">
    <source>
        <dbReference type="ARBA" id="ARBA00023014"/>
    </source>
</evidence>
<dbReference type="PROSITE" id="PS51379">
    <property type="entry name" value="4FE4S_FER_2"/>
    <property type="match status" value="2"/>
</dbReference>
<keyword evidence="4" id="KW-0274">FAD</keyword>
<dbReference type="Pfam" id="PF01494">
    <property type="entry name" value="FAD_binding_3"/>
    <property type="match status" value="1"/>
</dbReference>
<dbReference type="Gene3D" id="3.40.50.720">
    <property type="entry name" value="NAD(P)-binding Rossmann-like Domain"/>
    <property type="match status" value="1"/>
</dbReference>
<dbReference type="Pfam" id="PF00037">
    <property type="entry name" value="Fer4"/>
    <property type="match status" value="1"/>
</dbReference>
<evidence type="ECO:0000259" key="9">
    <source>
        <dbReference type="PROSITE" id="PS51379"/>
    </source>
</evidence>
<evidence type="ECO:0000256" key="4">
    <source>
        <dbReference type="ARBA" id="ARBA00022827"/>
    </source>
</evidence>
<dbReference type="GO" id="GO:0071949">
    <property type="term" value="F:FAD binding"/>
    <property type="evidence" value="ECO:0007669"/>
    <property type="project" value="InterPro"/>
</dbReference>
<evidence type="ECO:0000313" key="10">
    <source>
        <dbReference type="EMBL" id="SUA04588.1"/>
    </source>
</evidence>
<feature type="domain" description="4Fe-4S ferredoxin-type" evidence="9">
    <location>
        <begin position="37"/>
        <end position="66"/>
    </location>
</feature>
<dbReference type="InterPro" id="IPR017896">
    <property type="entry name" value="4Fe4S_Fe-S-bd"/>
</dbReference>
<dbReference type="AlphaFoldDB" id="A0A378V2P2"/>
<dbReference type="EC" id="1.18.1.2" evidence="10"/>
<dbReference type="InterPro" id="IPR055275">
    <property type="entry name" value="Ferredox_Rdtase"/>
</dbReference>
<evidence type="ECO:0000256" key="3">
    <source>
        <dbReference type="ARBA" id="ARBA00022723"/>
    </source>
</evidence>
<keyword evidence="6 10" id="KW-0560">Oxidoreductase</keyword>
<proteinExistence type="predicted"/>
<evidence type="ECO:0000256" key="6">
    <source>
        <dbReference type="ARBA" id="ARBA00023002"/>
    </source>
</evidence>
<dbReference type="PROSITE" id="PS00198">
    <property type="entry name" value="4FE4S_FER_1"/>
    <property type="match status" value="1"/>
</dbReference>
<sequence>MPHVITQSCCSDGSCVYACPVNCIHPSPDEPGFATAEMLYIDPEACVDCGACVSACPVGAIAADTRLTDKQLPFIELNAAFYPKREGKLPPTSKLAPVIAAPNVTARPGGPLTVAIVGSGPAAMYAADELLTQRGVRVNVFEKLPTPYGLVRAGVAPDHQSTKRVTRLFDVIAKQPGSSSSSTSRSASTCRTRTCWSTITPCCMPSARPTTAGSTSTAWICPAPGPPPRWWPGSTGTPSSPICRWT</sequence>
<keyword evidence="8" id="KW-0411">Iron-sulfur</keyword>
<evidence type="ECO:0000313" key="11">
    <source>
        <dbReference type="Proteomes" id="UP000255389"/>
    </source>
</evidence>
<keyword evidence="2" id="KW-0285">Flavoprotein</keyword>
<evidence type="ECO:0000256" key="2">
    <source>
        <dbReference type="ARBA" id="ARBA00022630"/>
    </source>
</evidence>
<comment type="cofactor">
    <cofactor evidence="1">
        <name>FAD</name>
        <dbReference type="ChEBI" id="CHEBI:57692"/>
    </cofactor>
</comment>